<organism evidence="3 4">
    <name type="scientific">Piedraia hortae CBS 480.64</name>
    <dbReference type="NCBI Taxonomy" id="1314780"/>
    <lineage>
        <taxon>Eukaryota</taxon>
        <taxon>Fungi</taxon>
        <taxon>Dikarya</taxon>
        <taxon>Ascomycota</taxon>
        <taxon>Pezizomycotina</taxon>
        <taxon>Dothideomycetes</taxon>
        <taxon>Dothideomycetidae</taxon>
        <taxon>Capnodiales</taxon>
        <taxon>Piedraiaceae</taxon>
        <taxon>Piedraia</taxon>
    </lineage>
</organism>
<dbReference type="Proteomes" id="UP000799421">
    <property type="component" value="Unassembled WGS sequence"/>
</dbReference>
<evidence type="ECO:0000256" key="1">
    <source>
        <dbReference type="SAM" id="MobiDB-lite"/>
    </source>
</evidence>
<accession>A0A6A7C3Q0</accession>
<dbReference type="OrthoDB" id="3946739at2759"/>
<feature type="compositionally biased region" description="Low complexity" evidence="1">
    <location>
        <begin position="303"/>
        <end position="315"/>
    </location>
</feature>
<protein>
    <recommendedName>
        <fullName evidence="2">CRIB domain-containing protein</fullName>
    </recommendedName>
</protein>
<sequence length="363" mass="39722">MSHRKRNSLFSKPLRSSLFRREDVAAEVASMPSSPSPSPSLSVVRKDSISLPFNFEHISHTERFNLPLLGSVRGRVLTEAFFAASMRPRPRKPLAGMRVDDVPEKLSAMGVARGASRSHPESAATATYPPVSLPVWLDSRSDLPLQPPPKADKDKSCSSSLLASTIIYTSPLKSPAMSDSWQSDWPIDWEHDVDYCYAQEAESTCDFDWSRPEKQPSRTPSVSSQNHAPLGHAGVLATRGAPGPTPYDISSASLSIPVASKPVFTPPNYGATSFATSAQREIEAPAAAAITATDGVDASPETSSSSRRISKSSLRNMLSRSPEASRDSYQERPRRSSTAAPRFLRSKRRQQQQQQARTEPAWF</sequence>
<dbReference type="PROSITE" id="PS50108">
    <property type="entry name" value="CRIB"/>
    <property type="match status" value="1"/>
</dbReference>
<feature type="domain" description="CRIB" evidence="2">
    <location>
        <begin position="49"/>
        <end position="62"/>
    </location>
</feature>
<dbReference type="EMBL" id="MU005969">
    <property type="protein sequence ID" value="KAF2861993.1"/>
    <property type="molecule type" value="Genomic_DNA"/>
</dbReference>
<evidence type="ECO:0000259" key="2">
    <source>
        <dbReference type="PROSITE" id="PS50108"/>
    </source>
</evidence>
<feature type="region of interest" description="Disordered" evidence="1">
    <location>
        <begin position="207"/>
        <end position="229"/>
    </location>
</feature>
<name>A0A6A7C3Q0_9PEZI</name>
<reference evidence="3" key="1">
    <citation type="journal article" date="2020" name="Stud. Mycol.">
        <title>101 Dothideomycetes genomes: a test case for predicting lifestyles and emergence of pathogens.</title>
        <authorList>
            <person name="Haridas S."/>
            <person name="Albert R."/>
            <person name="Binder M."/>
            <person name="Bloem J."/>
            <person name="Labutti K."/>
            <person name="Salamov A."/>
            <person name="Andreopoulos B."/>
            <person name="Baker S."/>
            <person name="Barry K."/>
            <person name="Bills G."/>
            <person name="Bluhm B."/>
            <person name="Cannon C."/>
            <person name="Castanera R."/>
            <person name="Culley D."/>
            <person name="Daum C."/>
            <person name="Ezra D."/>
            <person name="Gonzalez J."/>
            <person name="Henrissat B."/>
            <person name="Kuo A."/>
            <person name="Liang C."/>
            <person name="Lipzen A."/>
            <person name="Lutzoni F."/>
            <person name="Magnuson J."/>
            <person name="Mondo S."/>
            <person name="Nolan M."/>
            <person name="Ohm R."/>
            <person name="Pangilinan J."/>
            <person name="Park H.-J."/>
            <person name="Ramirez L."/>
            <person name="Alfaro M."/>
            <person name="Sun H."/>
            <person name="Tritt A."/>
            <person name="Yoshinaga Y."/>
            <person name="Zwiers L.-H."/>
            <person name="Turgeon B."/>
            <person name="Goodwin S."/>
            <person name="Spatafora J."/>
            <person name="Crous P."/>
            <person name="Grigoriev I."/>
        </authorList>
    </citation>
    <scope>NUCLEOTIDE SEQUENCE</scope>
    <source>
        <strain evidence="3">CBS 480.64</strain>
    </source>
</reference>
<dbReference type="AlphaFoldDB" id="A0A6A7C3Q0"/>
<feature type="compositionally biased region" description="Polar residues" evidence="1">
    <location>
        <begin position="217"/>
        <end position="227"/>
    </location>
</feature>
<keyword evidence="4" id="KW-1185">Reference proteome</keyword>
<feature type="region of interest" description="Disordered" evidence="1">
    <location>
        <begin position="291"/>
        <end position="363"/>
    </location>
</feature>
<gene>
    <name evidence="3" type="ORF">K470DRAFT_256529</name>
</gene>
<evidence type="ECO:0000313" key="3">
    <source>
        <dbReference type="EMBL" id="KAF2861993.1"/>
    </source>
</evidence>
<feature type="compositionally biased region" description="Basic and acidic residues" evidence="1">
    <location>
        <begin position="323"/>
        <end position="334"/>
    </location>
</feature>
<evidence type="ECO:0000313" key="4">
    <source>
        <dbReference type="Proteomes" id="UP000799421"/>
    </source>
</evidence>
<proteinExistence type="predicted"/>
<dbReference type="InterPro" id="IPR000095">
    <property type="entry name" value="CRIB_dom"/>
</dbReference>